<feature type="compositionally biased region" description="Basic and acidic residues" evidence="2">
    <location>
        <begin position="439"/>
        <end position="452"/>
    </location>
</feature>
<proteinExistence type="predicted"/>
<organism evidence="3 4">
    <name type="scientific">Bradyrhizobium australiense</name>
    <dbReference type="NCBI Taxonomy" id="2721161"/>
    <lineage>
        <taxon>Bacteria</taxon>
        <taxon>Pseudomonadati</taxon>
        <taxon>Pseudomonadota</taxon>
        <taxon>Alphaproteobacteria</taxon>
        <taxon>Hyphomicrobiales</taxon>
        <taxon>Nitrobacteraceae</taxon>
        <taxon>Bradyrhizobium</taxon>
    </lineage>
</organism>
<dbReference type="Gene3D" id="1.25.40.10">
    <property type="entry name" value="Tetratricopeptide repeat domain"/>
    <property type="match status" value="1"/>
</dbReference>
<reference evidence="3 4" key="1">
    <citation type="submission" date="2020-03" db="EMBL/GenBank/DDBJ databases">
        <title>Bradyrhizobium diversity isolated from nodules of Indigofera sp.</title>
        <authorList>
            <person name="Klepa M."/>
            <person name="Helene L."/>
            <person name="Hungria M."/>
        </authorList>
    </citation>
    <scope>NUCLEOTIDE SEQUENCE [LARGE SCALE GENOMIC DNA]</scope>
    <source>
        <strain evidence="3 4">WSM 1791</strain>
    </source>
</reference>
<evidence type="ECO:0000256" key="1">
    <source>
        <dbReference type="PROSITE-ProRule" id="PRU00339"/>
    </source>
</evidence>
<dbReference type="PROSITE" id="PS50005">
    <property type="entry name" value="TPR"/>
    <property type="match status" value="1"/>
</dbReference>
<evidence type="ECO:0000313" key="3">
    <source>
        <dbReference type="EMBL" id="NOJ41314.1"/>
    </source>
</evidence>
<keyword evidence="1" id="KW-0802">TPR repeat</keyword>
<dbReference type="AlphaFoldDB" id="A0A7Y4GT96"/>
<dbReference type="EMBL" id="JAAVLX010000005">
    <property type="protein sequence ID" value="NOJ41314.1"/>
    <property type="molecule type" value="Genomic_DNA"/>
</dbReference>
<gene>
    <name evidence="3" type="ORF">HCN58_17170</name>
</gene>
<feature type="region of interest" description="Disordered" evidence="2">
    <location>
        <begin position="292"/>
        <end position="329"/>
    </location>
</feature>
<sequence length="1257" mass="136150">MGQTAAAGTGSQGRALARMARLCLGWPLAVVLLLAGFAISQPCRADDPVRGEATFTSGGGFARLVLKLAEDVESDVSTAGSIIIIHFKRPVDIPVDKLSDAVPDYVGSARRDPDGTAIRLSLARRATVNTMTAGERIFVDFLPDNWTGPPPALPAAVVRELAERARAAERALRAQLAVASAKKKPPVRVRASVQPTFVRFVFEMPEGVNVSSVLNDQKLTLQFNSVLNFDLADAKVAAPPNIASINQRADVDSSAVDIVLIGEVDVHSFREEKNYVIDVAFQQVEKPTLAETHAAKPVVPAKPGPASRISRDEALKESPPPQQPAEIPPVTSEMIAEQARIEIKPAQVNEAPAAAQAAIPAIEKASPVNGNAIPATEKMAAAPEQTSSPAEAAKAAQPAEPIQAAAGAPKPVAPKQAQPSAEPPTKAAPAASSPSPESGAKDKTPSVEARRDSDGLRVTFSFAAPTPAALFRRADTVWLVFDQTKPVDIEPIRSKGGAIIGDVSRLPLEKGQAIRIRLNRPQIPSLDSEGRANGAEWTLTFADRGQTPPLPLMVLRNITDPALANLTVPLANPGAMHRLVDPDAGDTLWVVTAPPPTRGLIKRQDFVELSLLESVHGVVVHPNSDDITAEVGADKVMLGRPGGLTLSSADVAVERATAAVRPLFDADEWRKNREEKFLARLDALTKAAAAAGHEQKTHARLELANFYMSRGMYQEARGVTNLILSETVPGNEDAAVLMVHAVASILIGHPEHALKDLANPAVGNGYDSQLWKGFAFARQEKWADAREKFKNAEFSIAALPPELQRIVTADAMRASLEVKDYASASRRRSELEVIGIPNEMKPEMAVLRGRLAEALGHEKDALDAYRFAAQSRDRQASAEARLLEALLRYRRGEVGRTELMREMETLSVIWRGDEIELKALNKLTQIYGENGRYAEALAAAKTATKLQPNSELSRQGQDVASALFIELYLGQKADDMKPIDALAMFYEYRELTPIGRRGDEMIRRLADRLAAVDLLDQAAELLQYQVDKRLEGAARAQVAARLAMVYLANRKPDRAITALRLTRIADLSGELRQQRLLLEARAQSDVGRHDLALDIISNITGREAIRLRSDIYWASRQWREASEQIELYYADRWRDFKPLNAAEKSDVIRAVVGYALAEDAIGLARFREKYAPLMTGEADRFAFETASKPAASNSTEFALIAKMAASVDTLDGFIREMKIRFPDATARAPLSPEISRGEPVHTGALPAIIGKSASAAR</sequence>
<name>A0A7Y4GT96_9BRAD</name>
<feature type="compositionally biased region" description="Low complexity" evidence="2">
    <location>
        <begin position="389"/>
        <end position="438"/>
    </location>
</feature>
<evidence type="ECO:0000313" key="4">
    <source>
        <dbReference type="Proteomes" id="UP000544122"/>
    </source>
</evidence>
<accession>A0A7Y4GT96</accession>
<dbReference type="SUPFAM" id="SSF48452">
    <property type="entry name" value="TPR-like"/>
    <property type="match status" value="1"/>
</dbReference>
<dbReference type="InterPro" id="IPR011990">
    <property type="entry name" value="TPR-like_helical_dom_sf"/>
</dbReference>
<feature type="repeat" description="TPR" evidence="1">
    <location>
        <begin position="917"/>
        <end position="950"/>
    </location>
</feature>
<feature type="compositionally biased region" description="Low complexity" evidence="2">
    <location>
        <begin position="295"/>
        <end position="306"/>
    </location>
</feature>
<feature type="compositionally biased region" description="Pro residues" evidence="2">
    <location>
        <begin position="318"/>
        <end position="327"/>
    </location>
</feature>
<keyword evidence="4" id="KW-1185">Reference proteome</keyword>
<comment type="caution">
    <text evidence="3">The sequence shown here is derived from an EMBL/GenBank/DDBJ whole genome shotgun (WGS) entry which is preliminary data.</text>
</comment>
<dbReference type="InterPro" id="IPR019734">
    <property type="entry name" value="TPR_rpt"/>
</dbReference>
<evidence type="ECO:0000256" key="2">
    <source>
        <dbReference type="SAM" id="MobiDB-lite"/>
    </source>
</evidence>
<dbReference type="RefSeq" id="WP_171580575.1">
    <property type="nucleotide sequence ID" value="NZ_JAAVLX010000005.1"/>
</dbReference>
<dbReference type="Proteomes" id="UP000544122">
    <property type="component" value="Unassembled WGS sequence"/>
</dbReference>
<feature type="region of interest" description="Disordered" evidence="2">
    <location>
        <begin position="378"/>
        <end position="452"/>
    </location>
</feature>
<protein>
    <submittedName>
        <fullName evidence="3">Tetratricopeptide repeat protein</fullName>
    </submittedName>
</protein>